<feature type="domain" description="Extradiol ring-cleavage dioxygenase class III enzyme subunit B" evidence="1">
    <location>
        <begin position="51"/>
        <end position="304"/>
    </location>
</feature>
<name>A0A382AFB0_9ZZZZ</name>
<dbReference type="EMBL" id="UINC01025143">
    <property type="protein sequence ID" value="SVB00186.1"/>
    <property type="molecule type" value="Genomic_DNA"/>
</dbReference>
<dbReference type="GO" id="GO:0008198">
    <property type="term" value="F:ferrous iron binding"/>
    <property type="evidence" value="ECO:0007669"/>
    <property type="project" value="InterPro"/>
</dbReference>
<dbReference type="SUPFAM" id="SSF53213">
    <property type="entry name" value="LigB-like"/>
    <property type="match status" value="1"/>
</dbReference>
<reference evidence="2" key="1">
    <citation type="submission" date="2018-05" db="EMBL/GenBank/DDBJ databases">
        <authorList>
            <person name="Lanie J.A."/>
            <person name="Ng W.-L."/>
            <person name="Kazmierczak K.M."/>
            <person name="Andrzejewski T.M."/>
            <person name="Davidsen T.M."/>
            <person name="Wayne K.J."/>
            <person name="Tettelin H."/>
            <person name="Glass J.I."/>
            <person name="Rusch D."/>
            <person name="Podicherti R."/>
            <person name="Tsui H.-C.T."/>
            <person name="Winkler M.E."/>
        </authorList>
    </citation>
    <scope>NUCLEOTIDE SEQUENCE</scope>
</reference>
<evidence type="ECO:0000259" key="1">
    <source>
        <dbReference type="Pfam" id="PF02900"/>
    </source>
</evidence>
<sequence>MPIGLGLCASHAPSLFFSSYDGWERMHHILNDGHPQPPETDSEDRVTIEDRIPRIKNNYRALREKLQEYNPHALIVVLGDQREWFGDDNIPNIAIYTGPDAWGYHCTDSIDSGKEDTVQGNNEYRVRVATDEGLAKSILSGLTRDGFDVGNLAQLDEKQTALGVPHGWSNLVPHILPDPSNPIPVVLVFVNVDDGPPIIINGQRCLDLGKSIANVCEDSDKRIAIIGSGGMSHDPKGPRSGWVDEPLDNWFMEQIVNGTPDNLKAMFSFRSENFVGGTGELRCWITVAAAIDQLKKGHKGTKVDYIPARKVTSGVGWAYWDLYANLGLSE</sequence>
<dbReference type="Gene3D" id="3.40.830.10">
    <property type="entry name" value="LigB-like"/>
    <property type="match status" value="1"/>
</dbReference>
<dbReference type="InterPro" id="IPR004183">
    <property type="entry name" value="Xdiol_dOase_suB"/>
</dbReference>
<proteinExistence type="predicted"/>
<evidence type="ECO:0000313" key="2">
    <source>
        <dbReference type="EMBL" id="SVB00186.1"/>
    </source>
</evidence>
<dbReference type="AlphaFoldDB" id="A0A382AFB0"/>
<gene>
    <name evidence="2" type="ORF">METZ01_LOCUS153040</name>
</gene>
<dbReference type="GO" id="GO:0016702">
    <property type="term" value="F:oxidoreductase activity, acting on single donors with incorporation of molecular oxygen, incorporation of two atoms of oxygen"/>
    <property type="evidence" value="ECO:0007669"/>
    <property type="project" value="UniProtKB-ARBA"/>
</dbReference>
<organism evidence="2">
    <name type="scientific">marine metagenome</name>
    <dbReference type="NCBI Taxonomy" id="408172"/>
    <lineage>
        <taxon>unclassified sequences</taxon>
        <taxon>metagenomes</taxon>
        <taxon>ecological metagenomes</taxon>
    </lineage>
</organism>
<accession>A0A382AFB0</accession>
<protein>
    <recommendedName>
        <fullName evidence="1">Extradiol ring-cleavage dioxygenase class III enzyme subunit B domain-containing protein</fullName>
    </recommendedName>
</protein>
<dbReference type="Pfam" id="PF02900">
    <property type="entry name" value="LigB"/>
    <property type="match status" value="1"/>
</dbReference>